<keyword evidence="3" id="KW-1185">Reference proteome</keyword>
<evidence type="ECO:0000259" key="1">
    <source>
        <dbReference type="Pfam" id="PF03358"/>
    </source>
</evidence>
<dbReference type="EMBL" id="SRRU01000006">
    <property type="protein sequence ID" value="TGN82582.1"/>
    <property type="molecule type" value="Genomic_DNA"/>
</dbReference>
<dbReference type="AlphaFoldDB" id="A0A4Z1DJT3"/>
<dbReference type="GO" id="GO:0005829">
    <property type="term" value="C:cytosol"/>
    <property type="evidence" value="ECO:0007669"/>
    <property type="project" value="TreeGrafter"/>
</dbReference>
<sequence length="194" mass="21083">MPASSPRLALLVGSTRSGGAGRTVARWFLARAEEHGFRDVDVIDLAAIELPVVTGAVTGEGPPPVVADLARRIDAAEAFVVVTPEYNHSFPAPLKNAIDWFRQEWYAKPVSFVSYGGISGGLRAVEQLRLVFGELHAVPIRDSVSFHRTREQFDEGGAPKDPVGCGTAAKIMLDQLSWWARSLTEARAKRPYTA</sequence>
<evidence type="ECO:0000313" key="2">
    <source>
        <dbReference type="EMBL" id="TGN82582.1"/>
    </source>
</evidence>
<reference evidence="2 3" key="1">
    <citation type="submission" date="2019-04" db="EMBL/GenBank/DDBJ databases">
        <title>Streptomyces sp. nov. Bv016 isolated from bark of Buahinia variegata.</title>
        <authorList>
            <person name="Kanchanasin P."/>
            <person name="Tanasupawat S."/>
            <person name="Yuki M."/>
            <person name="Kudo T."/>
        </authorList>
    </citation>
    <scope>NUCLEOTIDE SEQUENCE [LARGE SCALE GENOMIC DNA]</scope>
    <source>
        <strain evidence="2 3">JCM 4765</strain>
    </source>
</reference>
<proteinExistence type="predicted"/>
<gene>
    <name evidence="2" type="ORF">E5082_18240</name>
</gene>
<dbReference type="InterPro" id="IPR050712">
    <property type="entry name" value="NAD(P)H-dep_reductase"/>
</dbReference>
<accession>A0A4Z1DJT3</accession>
<dbReference type="Proteomes" id="UP000298513">
    <property type="component" value="Unassembled WGS sequence"/>
</dbReference>
<dbReference type="Gene3D" id="3.40.50.360">
    <property type="match status" value="1"/>
</dbReference>
<dbReference type="GO" id="GO:0010181">
    <property type="term" value="F:FMN binding"/>
    <property type="evidence" value="ECO:0007669"/>
    <property type="project" value="TreeGrafter"/>
</dbReference>
<feature type="domain" description="NADPH-dependent FMN reductase-like" evidence="1">
    <location>
        <begin position="7"/>
        <end position="148"/>
    </location>
</feature>
<dbReference type="InterPro" id="IPR005025">
    <property type="entry name" value="FMN_Rdtase-like_dom"/>
</dbReference>
<comment type="caution">
    <text evidence="2">The sequence shown here is derived from an EMBL/GenBank/DDBJ whole genome shotgun (WGS) entry which is preliminary data.</text>
</comment>
<evidence type="ECO:0000313" key="3">
    <source>
        <dbReference type="Proteomes" id="UP000298513"/>
    </source>
</evidence>
<dbReference type="GO" id="GO:0016491">
    <property type="term" value="F:oxidoreductase activity"/>
    <property type="evidence" value="ECO:0007669"/>
    <property type="project" value="InterPro"/>
</dbReference>
<organism evidence="2 3">
    <name type="scientific">Streptomyces griseoluteus</name>
    <dbReference type="NCBI Taxonomy" id="29306"/>
    <lineage>
        <taxon>Bacteria</taxon>
        <taxon>Bacillati</taxon>
        <taxon>Actinomycetota</taxon>
        <taxon>Actinomycetes</taxon>
        <taxon>Kitasatosporales</taxon>
        <taxon>Streptomycetaceae</taxon>
        <taxon>Streptomyces</taxon>
    </lineage>
</organism>
<name>A0A4Z1DJT3_STRGP</name>
<dbReference type="InterPro" id="IPR029039">
    <property type="entry name" value="Flavoprotein-like_sf"/>
</dbReference>
<dbReference type="Pfam" id="PF03358">
    <property type="entry name" value="FMN_red"/>
    <property type="match status" value="1"/>
</dbReference>
<dbReference type="PANTHER" id="PTHR30543:SF21">
    <property type="entry name" value="NAD(P)H-DEPENDENT FMN REDUCTASE LOT6"/>
    <property type="match status" value="1"/>
</dbReference>
<dbReference type="PANTHER" id="PTHR30543">
    <property type="entry name" value="CHROMATE REDUCTASE"/>
    <property type="match status" value="1"/>
</dbReference>
<dbReference type="SUPFAM" id="SSF52218">
    <property type="entry name" value="Flavoproteins"/>
    <property type="match status" value="1"/>
</dbReference>
<protein>
    <submittedName>
        <fullName evidence="2">NADPH-dependent oxidoreductase</fullName>
    </submittedName>
</protein>